<comment type="caution">
    <text evidence="5">The sequence shown here is derived from an EMBL/GenBank/DDBJ whole genome shotgun (WGS) entry which is preliminary data.</text>
</comment>
<evidence type="ECO:0000256" key="4">
    <source>
        <dbReference type="ARBA" id="ARBA00048014"/>
    </source>
</evidence>
<evidence type="ECO:0000313" key="5">
    <source>
        <dbReference type="EMBL" id="KAK7433530.1"/>
    </source>
</evidence>
<comment type="subcellular location">
    <subcellularLocation>
        <location evidence="1">Membrane</location>
        <topology evidence="1">Multi-pass membrane protein</topology>
    </subcellularLocation>
</comment>
<protein>
    <recommendedName>
        <fullName evidence="7">Chitin synthase</fullName>
    </recommendedName>
</protein>
<evidence type="ECO:0008006" key="7">
    <source>
        <dbReference type="Google" id="ProtNLM"/>
    </source>
</evidence>
<proteinExistence type="predicted"/>
<organism evidence="5 6">
    <name type="scientific">Marasmiellus scandens</name>
    <dbReference type="NCBI Taxonomy" id="2682957"/>
    <lineage>
        <taxon>Eukaryota</taxon>
        <taxon>Fungi</taxon>
        <taxon>Dikarya</taxon>
        <taxon>Basidiomycota</taxon>
        <taxon>Agaricomycotina</taxon>
        <taxon>Agaricomycetes</taxon>
        <taxon>Agaricomycetidae</taxon>
        <taxon>Agaricales</taxon>
        <taxon>Marasmiineae</taxon>
        <taxon>Omphalotaceae</taxon>
        <taxon>Marasmiellus</taxon>
    </lineage>
</organism>
<comment type="catalytic activity">
    <reaction evidence="4">
        <text>[(1-&gt;4)-N-acetyl-beta-D-glucosaminyl](n) + UDP-N-acetyl-alpha-D-glucosamine = [(1-&gt;4)-N-acetyl-beta-D-glucosaminyl](n+1) + UDP + H(+)</text>
        <dbReference type="Rhea" id="RHEA:16637"/>
        <dbReference type="Rhea" id="RHEA-COMP:9593"/>
        <dbReference type="Rhea" id="RHEA-COMP:9595"/>
        <dbReference type="ChEBI" id="CHEBI:15378"/>
        <dbReference type="ChEBI" id="CHEBI:17029"/>
        <dbReference type="ChEBI" id="CHEBI:57705"/>
        <dbReference type="ChEBI" id="CHEBI:58223"/>
        <dbReference type="EC" id="2.4.1.16"/>
    </reaction>
</comment>
<dbReference type="Proteomes" id="UP001498398">
    <property type="component" value="Unassembled WGS sequence"/>
</dbReference>
<evidence type="ECO:0000256" key="3">
    <source>
        <dbReference type="ARBA" id="ARBA00023136"/>
    </source>
</evidence>
<name>A0ABR1IIF3_9AGAR</name>
<evidence type="ECO:0000313" key="6">
    <source>
        <dbReference type="Proteomes" id="UP001498398"/>
    </source>
</evidence>
<dbReference type="PANTHER" id="PTHR22914">
    <property type="entry name" value="CHITIN SYNTHASE"/>
    <property type="match status" value="1"/>
</dbReference>
<evidence type="ECO:0000256" key="2">
    <source>
        <dbReference type="ARBA" id="ARBA00022692"/>
    </source>
</evidence>
<keyword evidence="6" id="KW-1185">Reference proteome</keyword>
<dbReference type="Pfam" id="PF03142">
    <property type="entry name" value="Chitin_synth_2"/>
    <property type="match status" value="1"/>
</dbReference>
<dbReference type="InterPro" id="IPR004835">
    <property type="entry name" value="Chitin_synth"/>
</dbReference>
<evidence type="ECO:0000256" key="1">
    <source>
        <dbReference type="ARBA" id="ARBA00004141"/>
    </source>
</evidence>
<gene>
    <name evidence="5" type="ORF">VKT23_020732</name>
</gene>
<keyword evidence="2" id="KW-0812">Transmembrane</keyword>
<sequence>MSQPESEISSVNPTYLVTVDADPYSVNQLMVCDKKLLGVCGETVGECQAVDYQDDAVQLYQYFISHHMAKAFESLFGSITCLPGCFSMFSMYRFCTPETHRPLFISNQIIRDYSENRVDTLHMKRLLHLGEDRYLTTLLLEQSSNAFPPSEPHSFETPTLLLRMIGKSCFPNVVVAVVPR</sequence>
<accession>A0ABR1IIF3</accession>
<keyword evidence="3" id="KW-0472">Membrane</keyword>
<dbReference type="PANTHER" id="PTHR22914:SF45">
    <property type="entry name" value="CHITIN SYNTHASE"/>
    <property type="match status" value="1"/>
</dbReference>
<dbReference type="EMBL" id="JBANRG010000153">
    <property type="protein sequence ID" value="KAK7433530.1"/>
    <property type="molecule type" value="Genomic_DNA"/>
</dbReference>
<reference evidence="5 6" key="1">
    <citation type="submission" date="2024-01" db="EMBL/GenBank/DDBJ databases">
        <title>A draft genome for the cacao thread blight pathogen Marasmiellus scandens.</title>
        <authorList>
            <person name="Baruah I.K."/>
            <person name="Leung J."/>
            <person name="Bukari Y."/>
            <person name="Amoako-Attah I."/>
            <person name="Meinhardt L.W."/>
            <person name="Bailey B.A."/>
            <person name="Cohen S.P."/>
        </authorList>
    </citation>
    <scope>NUCLEOTIDE SEQUENCE [LARGE SCALE GENOMIC DNA]</scope>
    <source>
        <strain evidence="5 6">GH-19</strain>
    </source>
</reference>